<keyword evidence="9" id="KW-1185">Reference proteome</keyword>
<evidence type="ECO:0000256" key="6">
    <source>
        <dbReference type="SAM" id="MobiDB-lite"/>
    </source>
</evidence>
<organism evidence="8 9">
    <name type="scientific">Microthyrium microscopicum</name>
    <dbReference type="NCBI Taxonomy" id="703497"/>
    <lineage>
        <taxon>Eukaryota</taxon>
        <taxon>Fungi</taxon>
        <taxon>Dikarya</taxon>
        <taxon>Ascomycota</taxon>
        <taxon>Pezizomycotina</taxon>
        <taxon>Dothideomycetes</taxon>
        <taxon>Dothideomycetes incertae sedis</taxon>
        <taxon>Microthyriales</taxon>
        <taxon>Microthyriaceae</taxon>
        <taxon>Microthyrium</taxon>
    </lineage>
</organism>
<evidence type="ECO:0000256" key="5">
    <source>
        <dbReference type="ARBA" id="ARBA00023242"/>
    </source>
</evidence>
<keyword evidence="5" id="KW-0539">Nucleus</keyword>
<feature type="region of interest" description="Disordered" evidence="6">
    <location>
        <begin position="1"/>
        <end position="35"/>
    </location>
</feature>
<dbReference type="AlphaFoldDB" id="A0A6A6UHM4"/>
<dbReference type="PANTHER" id="PTHR31668:SF26">
    <property type="entry name" value="GLUCOSE TRANSPORT TRANSCRIPTION REGULATOR RGT1-RELATED"/>
    <property type="match status" value="1"/>
</dbReference>
<sequence>MAEHQSYPSPGEGVSRPEPGPFYGSASGPADTSQDVPQLELTDADKNQHQELLAGLEDHINPNLHHSGVQEGNLLVQHHPAQHIAREVMNLDHNEHVAQYATMSMDHASESDGPMGMAKPRSKVSRACDECRRKKIRCDATADNDAAACTACKKASMICQFSRTPQKRGPSKGYIKELADRVSSLEGALKYGGTDSLSGTQEDSTFIIENAFSAINATNKRTHSMSEGVSDHYSASGRTGFQPLENPNLHLDEGLASLYYQSIHPYLPFLPPTVQSLRDLVNSVQQSSRNALVAAMEATLRSVQYNGIVDNSGPTPAKADELLRLSIYNDQIGLAHLQALLFLAVDASNRGGQILEGGHGPRPRNFLAQAFEEARTLDLFNNVVIQRTDEGSLALPRSIAVCISVLDAFTYVANRKPGAKPTLGVPPTTLPGDKGRIENRLYWLGR</sequence>
<accession>A0A6A6UHM4</accession>
<evidence type="ECO:0000313" key="9">
    <source>
        <dbReference type="Proteomes" id="UP000799302"/>
    </source>
</evidence>
<gene>
    <name evidence="8" type="ORF">BT63DRAFT_237006</name>
</gene>
<evidence type="ECO:0000256" key="3">
    <source>
        <dbReference type="ARBA" id="ARBA00023125"/>
    </source>
</evidence>
<keyword evidence="2" id="KW-0805">Transcription regulation</keyword>
<dbReference type="OrthoDB" id="5426978at2759"/>
<dbReference type="Pfam" id="PF00172">
    <property type="entry name" value="Zn_clus"/>
    <property type="match status" value="1"/>
</dbReference>
<dbReference type="InterPro" id="IPR050797">
    <property type="entry name" value="Carb_Metab_Trans_Reg"/>
</dbReference>
<proteinExistence type="predicted"/>
<dbReference type="InterPro" id="IPR001138">
    <property type="entry name" value="Zn2Cys6_DnaBD"/>
</dbReference>
<dbReference type="GO" id="GO:0008270">
    <property type="term" value="F:zinc ion binding"/>
    <property type="evidence" value="ECO:0007669"/>
    <property type="project" value="InterPro"/>
</dbReference>
<evidence type="ECO:0000256" key="1">
    <source>
        <dbReference type="ARBA" id="ARBA00022723"/>
    </source>
</evidence>
<dbReference type="GO" id="GO:0003677">
    <property type="term" value="F:DNA binding"/>
    <property type="evidence" value="ECO:0007669"/>
    <property type="project" value="UniProtKB-KW"/>
</dbReference>
<keyword evidence="1" id="KW-0479">Metal-binding</keyword>
<dbReference type="CDD" id="cd12148">
    <property type="entry name" value="fungal_TF_MHR"/>
    <property type="match status" value="1"/>
</dbReference>
<evidence type="ECO:0000313" key="8">
    <source>
        <dbReference type="EMBL" id="KAF2670384.1"/>
    </source>
</evidence>
<dbReference type="Gene3D" id="4.10.240.10">
    <property type="entry name" value="Zn(2)-C6 fungal-type DNA-binding domain"/>
    <property type="match status" value="1"/>
</dbReference>
<dbReference type="CDD" id="cd00067">
    <property type="entry name" value="GAL4"/>
    <property type="match status" value="1"/>
</dbReference>
<reference evidence="8" key="1">
    <citation type="journal article" date="2020" name="Stud. Mycol.">
        <title>101 Dothideomycetes genomes: a test case for predicting lifestyles and emergence of pathogens.</title>
        <authorList>
            <person name="Haridas S."/>
            <person name="Albert R."/>
            <person name="Binder M."/>
            <person name="Bloem J."/>
            <person name="Labutti K."/>
            <person name="Salamov A."/>
            <person name="Andreopoulos B."/>
            <person name="Baker S."/>
            <person name="Barry K."/>
            <person name="Bills G."/>
            <person name="Bluhm B."/>
            <person name="Cannon C."/>
            <person name="Castanera R."/>
            <person name="Culley D."/>
            <person name="Daum C."/>
            <person name="Ezra D."/>
            <person name="Gonzalez J."/>
            <person name="Henrissat B."/>
            <person name="Kuo A."/>
            <person name="Liang C."/>
            <person name="Lipzen A."/>
            <person name="Lutzoni F."/>
            <person name="Magnuson J."/>
            <person name="Mondo S."/>
            <person name="Nolan M."/>
            <person name="Ohm R."/>
            <person name="Pangilinan J."/>
            <person name="Park H.-J."/>
            <person name="Ramirez L."/>
            <person name="Alfaro M."/>
            <person name="Sun H."/>
            <person name="Tritt A."/>
            <person name="Yoshinaga Y."/>
            <person name="Zwiers L.-H."/>
            <person name="Turgeon B."/>
            <person name="Goodwin S."/>
            <person name="Spatafora J."/>
            <person name="Crous P."/>
            <person name="Grigoriev I."/>
        </authorList>
    </citation>
    <scope>NUCLEOTIDE SEQUENCE</scope>
    <source>
        <strain evidence="8">CBS 115976</strain>
    </source>
</reference>
<keyword evidence="4" id="KW-0804">Transcription</keyword>
<dbReference type="SUPFAM" id="SSF57701">
    <property type="entry name" value="Zn2/Cys6 DNA-binding domain"/>
    <property type="match status" value="1"/>
</dbReference>
<evidence type="ECO:0000259" key="7">
    <source>
        <dbReference type="PROSITE" id="PS50048"/>
    </source>
</evidence>
<protein>
    <recommendedName>
        <fullName evidence="7">Zn(2)-C6 fungal-type domain-containing protein</fullName>
    </recommendedName>
</protein>
<dbReference type="PROSITE" id="PS50048">
    <property type="entry name" value="ZN2_CY6_FUNGAL_2"/>
    <property type="match status" value="1"/>
</dbReference>
<dbReference type="PROSITE" id="PS00463">
    <property type="entry name" value="ZN2_CY6_FUNGAL_1"/>
    <property type="match status" value="1"/>
</dbReference>
<dbReference type="InterPro" id="IPR036864">
    <property type="entry name" value="Zn2-C6_fun-type_DNA-bd_sf"/>
</dbReference>
<dbReference type="GO" id="GO:0000981">
    <property type="term" value="F:DNA-binding transcription factor activity, RNA polymerase II-specific"/>
    <property type="evidence" value="ECO:0007669"/>
    <property type="project" value="InterPro"/>
</dbReference>
<dbReference type="EMBL" id="MU004234">
    <property type="protein sequence ID" value="KAF2670384.1"/>
    <property type="molecule type" value="Genomic_DNA"/>
</dbReference>
<dbReference type="PANTHER" id="PTHR31668">
    <property type="entry name" value="GLUCOSE TRANSPORT TRANSCRIPTION REGULATOR RGT1-RELATED-RELATED"/>
    <property type="match status" value="1"/>
</dbReference>
<feature type="domain" description="Zn(2)-C6 fungal-type" evidence="7">
    <location>
        <begin position="127"/>
        <end position="161"/>
    </location>
</feature>
<dbReference type="Proteomes" id="UP000799302">
    <property type="component" value="Unassembled WGS sequence"/>
</dbReference>
<keyword evidence="3" id="KW-0238">DNA-binding</keyword>
<evidence type="ECO:0000256" key="2">
    <source>
        <dbReference type="ARBA" id="ARBA00023015"/>
    </source>
</evidence>
<name>A0A6A6UHM4_9PEZI</name>
<dbReference type="SMART" id="SM00066">
    <property type="entry name" value="GAL4"/>
    <property type="match status" value="1"/>
</dbReference>
<evidence type="ECO:0000256" key="4">
    <source>
        <dbReference type="ARBA" id="ARBA00023163"/>
    </source>
</evidence>